<evidence type="ECO:0000256" key="9">
    <source>
        <dbReference type="PIRSR" id="PIRSR604385-2"/>
    </source>
</evidence>
<dbReference type="NCBIfam" id="TIGR00052">
    <property type="entry name" value="nudix-type nucleoside diphosphatase, YffH/AdpP family"/>
    <property type="match status" value="1"/>
</dbReference>
<comment type="cofactor">
    <cofactor evidence="2 9">
        <name>Mg(2+)</name>
        <dbReference type="ChEBI" id="CHEBI:18420"/>
    </cofactor>
</comment>
<evidence type="ECO:0000256" key="10">
    <source>
        <dbReference type="PIRSR" id="PIRSR604385-3"/>
    </source>
</evidence>
<feature type="domain" description="Nudix hydrolase" evidence="11">
    <location>
        <begin position="38"/>
        <end position="191"/>
    </location>
</feature>
<dbReference type="GO" id="GO:0019693">
    <property type="term" value="P:ribose phosphate metabolic process"/>
    <property type="evidence" value="ECO:0007669"/>
    <property type="project" value="TreeGrafter"/>
</dbReference>
<keyword evidence="9" id="KW-0460">Magnesium</keyword>
<evidence type="ECO:0000256" key="8">
    <source>
        <dbReference type="ARBA" id="ARBA00032272"/>
    </source>
</evidence>
<dbReference type="GO" id="GO:0046872">
    <property type="term" value="F:metal ion binding"/>
    <property type="evidence" value="ECO:0007669"/>
    <property type="project" value="UniProtKB-KW"/>
</dbReference>
<evidence type="ECO:0000313" key="13">
    <source>
        <dbReference type="Proteomes" id="UP000254925"/>
    </source>
</evidence>
<organism evidence="12 13">
    <name type="scientific">Microvirga subterranea</name>
    <dbReference type="NCBI Taxonomy" id="186651"/>
    <lineage>
        <taxon>Bacteria</taxon>
        <taxon>Pseudomonadati</taxon>
        <taxon>Pseudomonadota</taxon>
        <taxon>Alphaproteobacteria</taxon>
        <taxon>Hyphomicrobiales</taxon>
        <taxon>Methylobacteriaceae</taxon>
        <taxon>Microvirga</taxon>
    </lineage>
</organism>
<feature type="binding site" evidence="9">
    <location>
        <position position="147"/>
    </location>
    <ligand>
        <name>Mg(2+)</name>
        <dbReference type="ChEBI" id="CHEBI:18420"/>
        <label>1</label>
    </ligand>
</feature>
<evidence type="ECO:0000256" key="7">
    <source>
        <dbReference type="ARBA" id="ARBA00032162"/>
    </source>
</evidence>
<name>A0A370HVG5_9HYPH</name>
<dbReference type="InterPro" id="IPR004385">
    <property type="entry name" value="NDP_pyrophosphatase"/>
</dbReference>
<dbReference type="InterPro" id="IPR015797">
    <property type="entry name" value="NUDIX_hydrolase-like_dom_sf"/>
</dbReference>
<evidence type="ECO:0000313" key="12">
    <source>
        <dbReference type="EMBL" id="RDI62509.1"/>
    </source>
</evidence>
<dbReference type="GO" id="GO:0016818">
    <property type="term" value="F:hydrolase activity, acting on acid anhydrides, in phosphorus-containing anhydrides"/>
    <property type="evidence" value="ECO:0007669"/>
    <property type="project" value="InterPro"/>
</dbReference>
<feature type="binding site" evidence="9">
    <location>
        <position position="94"/>
    </location>
    <ligand>
        <name>Mg(2+)</name>
        <dbReference type="ChEBI" id="CHEBI:18420"/>
        <label>1</label>
    </ligand>
</feature>
<feature type="binding site" evidence="9">
    <location>
        <position position="98"/>
    </location>
    <ligand>
        <name>Mg(2+)</name>
        <dbReference type="ChEBI" id="CHEBI:18420"/>
        <label>1</label>
    </ligand>
</feature>
<protein>
    <recommendedName>
        <fullName evidence="5">GDP-mannose pyrophosphatase</fullName>
    </recommendedName>
    <alternativeName>
        <fullName evidence="7">GDP-mannose hydrolase</fullName>
    </alternativeName>
    <alternativeName>
        <fullName evidence="8">GDPMK</fullName>
    </alternativeName>
</protein>
<keyword evidence="6" id="KW-0378">Hydrolase</keyword>
<reference evidence="12 13" key="1">
    <citation type="submission" date="2018-07" db="EMBL/GenBank/DDBJ databases">
        <title>Genomic Encyclopedia of Type Strains, Phase IV (KMG-IV): sequencing the most valuable type-strain genomes for metagenomic binning, comparative biology and taxonomic classification.</title>
        <authorList>
            <person name="Goeker M."/>
        </authorList>
    </citation>
    <scope>NUCLEOTIDE SEQUENCE [LARGE SCALE GENOMIC DNA]</scope>
    <source>
        <strain evidence="12 13">DSM 14364</strain>
    </source>
</reference>
<keyword evidence="13" id="KW-1185">Reference proteome</keyword>
<dbReference type="PROSITE" id="PS51462">
    <property type="entry name" value="NUDIX"/>
    <property type="match status" value="1"/>
</dbReference>
<dbReference type="GO" id="GO:0005829">
    <property type="term" value="C:cytosol"/>
    <property type="evidence" value="ECO:0007669"/>
    <property type="project" value="TreeGrafter"/>
</dbReference>
<dbReference type="GO" id="GO:0006753">
    <property type="term" value="P:nucleoside phosphate metabolic process"/>
    <property type="evidence" value="ECO:0007669"/>
    <property type="project" value="TreeGrafter"/>
</dbReference>
<dbReference type="RefSeq" id="WP_173949847.1">
    <property type="nucleotide sequence ID" value="NZ_QQBB01000001.1"/>
</dbReference>
<dbReference type="Pfam" id="PF00293">
    <property type="entry name" value="NUDIX"/>
    <property type="match status" value="1"/>
</dbReference>
<dbReference type="PANTHER" id="PTHR11839">
    <property type="entry name" value="UDP/ADP-SUGAR PYROPHOSPHATASE"/>
    <property type="match status" value="1"/>
</dbReference>
<dbReference type="EMBL" id="QQBB01000001">
    <property type="protein sequence ID" value="RDI62509.1"/>
    <property type="molecule type" value="Genomic_DNA"/>
</dbReference>
<keyword evidence="9" id="KW-0479">Metal-binding</keyword>
<gene>
    <name evidence="12" type="ORF">DES45_101779</name>
</gene>
<dbReference type="SUPFAM" id="SSF55811">
    <property type="entry name" value="Nudix"/>
    <property type="match status" value="1"/>
</dbReference>
<feature type="short sequence motif" description="Nudix box" evidence="10">
    <location>
        <begin position="80"/>
        <end position="101"/>
    </location>
</feature>
<sequence length="191" mass="21219">MTGYRITKVAPLFEGWRKILGFTVQKPDGDSMDREILEADDAAAVLPYDRERRTVILVRQFRVPALHRNGEQALLEAIAGLLEGGDPKDCAIREAMEEAGLRISSVEPVGSAWSSPGAMTETMHLFLAPYRQSDRVAEGGGLAEEHEDIEVLEIGCAELARMLDRNEIHDLKTLSLAQALRIRHPDLFEKA</sequence>
<evidence type="ECO:0000256" key="2">
    <source>
        <dbReference type="ARBA" id="ARBA00001946"/>
    </source>
</evidence>
<dbReference type="AlphaFoldDB" id="A0A370HVG5"/>
<evidence type="ECO:0000256" key="5">
    <source>
        <dbReference type="ARBA" id="ARBA00016377"/>
    </source>
</evidence>
<comment type="catalytic activity">
    <reaction evidence="1">
        <text>GDP-alpha-D-mannose + H2O = alpha-D-mannose 1-phosphate + GMP + 2 H(+)</text>
        <dbReference type="Rhea" id="RHEA:27978"/>
        <dbReference type="ChEBI" id="CHEBI:15377"/>
        <dbReference type="ChEBI" id="CHEBI:15378"/>
        <dbReference type="ChEBI" id="CHEBI:57527"/>
        <dbReference type="ChEBI" id="CHEBI:58115"/>
        <dbReference type="ChEBI" id="CHEBI:58409"/>
    </reaction>
</comment>
<dbReference type="PANTHER" id="PTHR11839:SF18">
    <property type="entry name" value="NUDIX HYDROLASE DOMAIN-CONTAINING PROTEIN"/>
    <property type="match status" value="1"/>
</dbReference>
<proteinExistence type="inferred from homology"/>
<evidence type="ECO:0000259" key="11">
    <source>
        <dbReference type="PROSITE" id="PS51462"/>
    </source>
</evidence>
<comment type="subunit">
    <text evidence="4">Homodimer.</text>
</comment>
<accession>A0A370HVG5</accession>
<evidence type="ECO:0000256" key="3">
    <source>
        <dbReference type="ARBA" id="ARBA00007275"/>
    </source>
</evidence>
<dbReference type="Proteomes" id="UP000254925">
    <property type="component" value="Unassembled WGS sequence"/>
</dbReference>
<feature type="binding site" evidence="9">
    <location>
        <position position="79"/>
    </location>
    <ligand>
        <name>Mg(2+)</name>
        <dbReference type="ChEBI" id="CHEBI:18420"/>
        <label>1</label>
    </ligand>
</feature>
<evidence type="ECO:0000256" key="1">
    <source>
        <dbReference type="ARBA" id="ARBA00000847"/>
    </source>
</evidence>
<dbReference type="InterPro" id="IPR000086">
    <property type="entry name" value="NUDIX_hydrolase_dom"/>
</dbReference>
<evidence type="ECO:0000256" key="6">
    <source>
        <dbReference type="ARBA" id="ARBA00022801"/>
    </source>
</evidence>
<dbReference type="CDD" id="cd24157">
    <property type="entry name" value="NUDIX_GDPMK"/>
    <property type="match status" value="1"/>
</dbReference>
<dbReference type="Gene3D" id="3.90.79.10">
    <property type="entry name" value="Nucleoside Triphosphate Pyrophosphohydrolase"/>
    <property type="match status" value="1"/>
</dbReference>
<comment type="caution">
    <text evidence="12">The sequence shown here is derived from an EMBL/GenBank/DDBJ whole genome shotgun (WGS) entry which is preliminary data.</text>
</comment>
<comment type="similarity">
    <text evidence="3">Belongs to the Nudix hydrolase family. NudK subfamily.</text>
</comment>
<evidence type="ECO:0000256" key="4">
    <source>
        <dbReference type="ARBA" id="ARBA00011738"/>
    </source>
</evidence>